<feature type="transmembrane region" description="Helical" evidence="6">
    <location>
        <begin position="92"/>
        <end position="116"/>
    </location>
</feature>
<proteinExistence type="predicted"/>
<feature type="transmembrane region" description="Helical" evidence="6">
    <location>
        <begin position="162"/>
        <end position="183"/>
    </location>
</feature>
<feature type="transmembrane region" description="Helical" evidence="6">
    <location>
        <begin position="50"/>
        <end position="80"/>
    </location>
</feature>
<dbReference type="EMBL" id="DSVL01000420">
    <property type="protein sequence ID" value="HFH30535.1"/>
    <property type="molecule type" value="Genomic_DNA"/>
</dbReference>
<dbReference type="AlphaFoldDB" id="A0A7C3EHX1"/>
<evidence type="ECO:0000313" key="7">
    <source>
        <dbReference type="EMBL" id="HFH30535.1"/>
    </source>
</evidence>
<gene>
    <name evidence="7" type="ORF">ENS59_13685</name>
</gene>
<name>A0A7C3EHX1_9SPIR</name>
<keyword evidence="3 6" id="KW-0812">Transmembrane</keyword>
<reference evidence="7" key="1">
    <citation type="journal article" date="2020" name="mSystems">
        <title>Genome- and Community-Level Interaction Insights into Carbon Utilization and Element Cycling Functions of Hydrothermarchaeota in Hydrothermal Sediment.</title>
        <authorList>
            <person name="Zhou Z."/>
            <person name="Liu Y."/>
            <person name="Xu W."/>
            <person name="Pan J."/>
            <person name="Luo Z.H."/>
            <person name="Li M."/>
        </authorList>
    </citation>
    <scope>NUCLEOTIDE SEQUENCE [LARGE SCALE GENOMIC DNA]</scope>
    <source>
        <strain evidence="7">SpSt-503</strain>
    </source>
</reference>
<dbReference type="InterPro" id="IPR001851">
    <property type="entry name" value="ABC_transp_permease"/>
</dbReference>
<protein>
    <submittedName>
        <fullName evidence="7">ABC transporter permease</fullName>
    </submittedName>
</protein>
<dbReference type="CDD" id="cd06579">
    <property type="entry name" value="TM_PBP1_transp_AraH_like"/>
    <property type="match status" value="1"/>
</dbReference>
<sequence>MKGLQQLIKRRETTLAIIIVMFMILISFRYPRFASPENIYDVLNDTAVLILAATAQFLILLTGGIDLSISSIMALVGMLVSMLNMQLPDLPIPLVLLITLILGFVFGSINGLLVGFLRIPPIITTLGTIAIFRALVFLVSGGQWVSAHEMSALFESIPHRPFLGISGILLFTAIAIILVGLFINYTQKGRAIYAVGGNRLAARLAGISGSKIDFMVFSFSGVLSGLAGLLYVTRYAAAQTDTAVGYEFQAVAACVIGGVSVLGGSGTISGVLLGSFFLGLLYNALTVINLSPFYQIAIQGAAILVAIVANTIVNQRNQQKMLAKRSLI</sequence>
<dbReference type="PANTHER" id="PTHR32196:SF72">
    <property type="entry name" value="RIBOSE IMPORT PERMEASE PROTEIN RBSC"/>
    <property type="match status" value="1"/>
</dbReference>
<dbReference type="GO" id="GO:0022857">
    <property type="term" value="F:transmembrane transporter activity"/>
    <property type="evidence" value="ECO:0007669"/>
    <property type="project" value="InterPro"/>
</dbReference>
<comment type="caution">
    <text evidence="7">The sequence shown here is derived from an EMBL/GenBank/DDBJ whole genome shotgun (WGS) entry which is preliminary data.</text>
</comment>
<dbReference type="GO" id="GO:0005886">
    <property type="term" value="C:plasma membrane"/>
    <property type="evidence" value="ECO:0007669"/>
    <property type="project" value="UniProtKB-SubCell"/>
</dbReference>
<keyword evidence="4 6" id="KW-1133">Transmembrane helix</keyword>
<accession>A0A7C3EHX1</accession>
<feature type="transmembrane region" description="Helical" evidence="6">
    <location>
        <begin position="122"/>
        <end position="141"/>
    </location>
</feature>
<keyword evidence="2" id="KW-1003">Cell membrane</keyword>
<dbReference type="PANTHER" id="PTHR32196">
    <property type="entry name" value="ABC TRANSPORTER PERMEASE PROTEIN YPHD-RELATED-RELATED"/>
    <property type="match status" value="1"/>
</dbReference>
<organism evidence="7">
    <name type="scientific">Gracilinema caldarium</name>
    <dbReference type="NCBI Taxonomy" id="215591"/>
    <lineage>
        <taxon>Bacteria</taxon>
        <taxon>Pseudomonadati</taxon>
        <taxon>Spirochaetota</taxon>
        <taxon>Spirochaetia</taxon>
        <taxon>Spirochaetales</taxon>
        <taxon>Breznakiellaceae</taxon>
        <taxon>Gracilinema</taxon>
    </lineage>
</organism>
<feature type="transmembrane region" description="Helical" evidence="6">
    <location>
        <begin position="248"/>
        <end position="281"/>
    </location>
</feature>
<evidence type="ECO:0000256" key="4">
    <source>
        <dbReference type="ARBA" id="ARBA00022989"/>
    </source>
</evidence>
<evidence type="ECO:0000256" key="2">
    <source>
        <dbReference type="ARBA" id="ARBA00022475"/>
    </source>
</evidence>
<feature type="transmembrane region" description="Helical" evidence="6">
    <location>
        <begin position="214"/>
        <end position="236"/>
    </location>
</feature>
<feature type="transmembrane region" description="Helical" evidence="6">
    <location>
        <begin position="293"/>
        <end position="313"/>
    </location>
</feature>
<evidence type="ECO:0000256" key="3">
    <source>
        <dbReference type="ARBA" id="ARBA00022692"/>
    </source>
</evidence>
<evidence type="ECO:0000256" key="5">
    <source>
        <dbReference type="ARBA" id="ARBA00023136"/>
    </source>
</evidence>
<evidence type="ECO:0000256" key="1">
    <source>
        <dbReference type="ARBA" id="ARBA00004651"/>
    </source>
</evidence>
<comment type="subcellular location">
    <subcellularLocation>
        <location evidence="1">Cell membrane</location>
        <topology evidence="1">Multi-pass membrane protein</topology>
    </subcellularLocation>
</comment>
<evidence type="ECO:0000256" key="6">
    <source>
        <dbReference type="SAM" id="Phobius"/>
    </source>
</evidence>
<keyword evidence="5 6" id="KW-0472">Membrane</keyword>
<feature type="transmembrane region" description="Helical" evidence="6">
    <location>
        <begin position="12"/>
        <end position="30"/>
    </location>
</feature>
<dbReference type="Pfam" id="PF02653">
    <property type="entry name" value="BPD_transp_2"/>
    <property type="match status" value="1"/>
</dbReference>